<dbReference type="EMBL" id="JAAOZC010000002">
    <property type="protein sequence ID" value="NIJ07518.1"/>
    <property type="molecule type" value="Genomic_DNA"/>
</dbReference>
<dbReference type="PANTHER" id="PTHR33990">
    <property type="entry name" value="PROTEIN YJDN-RELATED"/>
    <property type="match status" value="1"/>
</dbReference>
<dbReference type="Pfam" id="PF06983">
    <property type="entry name" value="3-dmu-9_3-mt"/>
    <property type="match status" value="1"/>
</dbReference>
<dbReference type="PIRSF" id="PIRSF021700">
    <property type="entry name" value="3_dmu_93_MTrfase"/>
    <property type="match status" value="1"/>
</dbReference>
<evidence type="ECO:0000259" key="1">
    <source>
        <dbReference type="Pfam" id="PF06983"/>
    </source>
</evidence>
<dbReference type="SUPFAM" id="SSF54593">
    <property type="entry name" value="Glyoxalase/Bleomycin resistance protein/Dihydroxybiphenyl dioxygenase"/>
    <property type="match status" value="1"/>
</dbReference>
<gene>
    <name evidence="2" type="ORF">FHS31_001114</name>
</gene>
<dbReference type="Gene3D" id="3.10.180.10">
    <property type="entry name" value="2,3-Dihydroxybiphenyl 1,2-Dioxygenase, domain 1"/>
    <property type="match status" value="1"/>
</dbReference>
<evidence type="ECO:0000313" key="2">
    <source>
        <dbReference type="EMBL" id="NIJ07518.1"/>
    </source>
</evidence>
<dbReference type="CDD" id="cd06588">
    <property type="entry name" value="PhnB_like"/>
    <property type="match status" value="1"/>
</dbReference>
<protein>
    <submittedName>
        <fullName evidence="2">3-demethylubiquinone-9 3-methyltransferase (Glyoxalase superfamily)</fullName>
    </submittedName>
</protein>
<sequence length="161" mass="17578">MTELVTCLWYDGTAEEAADFYAATFPNSSVDTVTRAPGDFPTGEQGQVLTVDFTLLGQKFFGLNGGPGYPLTQAISLQVLTEDQAETDRYWDALLTNGGQASACGWCRDRWGLHWQITPRAMVAMLQSPDRAAAARAFAAMQTMVKLDIAVLDRAFKDETA</sequence>
<keyword evidence="3" id="KW-1185">Reference proteome</keyword>
<comment type="caution">
    <text evidence="2">The sequence shown here is derived from an EMBL/GenBank/DDBJ whole genome shotgun (WGS) entry which is preliminary data.</text>
</comment>
<organism evidence="2 3">
    <name type="scientific">Sphingomonas vulcanisoli</name>
    <dbReference type="NCBI Taxonomy" id="1658060"/>
    <lineage>
        <taxon>Bacteria</taxon>
        <taxon>Pseudomonadati</taxon>
        <taxon>Pseudomonadota</taxon>
        <taxon>Alphaproteobacteria</taxon>
        <taxon>Sphingomonadales</taxon>
        <taxon>Sphingomonadaceae</taxon>
        <taxon>Sphingomonas</taxon>
    </lineage>
</organism>
<proteinExistence type="predicted"/>
<name>A0ABX0TR09_9SPHN</name>
<dbReference type="InterPro" id="IPR009725">
    <property type="entry name" value="3_dmu_93_MTrfase"/>
</dbReference>
<dbReference type="InterPro" id="IPR028973">
    <property type="entry name" value="PhnB-like"/>
</dbReference>
<dbReference type="InterPro" id="IPR029068">
    <property type="entry name" value="Glyas_Bleomycin-R_OHBP_Dase"/>
</dbReference>
<evidence type="ECO:0000313" key="3">
    <source>
        <dbReference type="Proteomes" id="UP000727456"/>
    </source>
</evidence>
<dbReference type="RefSeq" id="WP_167072377.1">
    <property type="nucleotide sequence ID" value="NZ_JAAOZC010000002.1"/>
</dbReference>
<dbReference type="PANTHER" id="PTHR33990:SF2">
    <property type="entry name" value="PHNB-LIKE DOMAIN-CONTAINING PROTEIN"/>
    <property type="match status" value="1"/>
</dbReference>
<reference evidence="2 3" key="1">
    <citation type="submission" date="2020-03" db="EMBL/GenBank/DDBJ databases">
        <title>Genomic Encyclopedia of Type Strains, Phase III (KMG-III): the genomes of soil and plant-associated and newly described type strains.</title>
        <authorList>
            <person name="Whitman W."/>
        </authorList>
    </citation>
    <scope>NUCLEOTIDE SEQUENCE [LARGE SCALE GENOMIC DNA]</scope>
    <source>
        <strain evidence="2 3">CECT 8804</strain>
    </source>
</reference>
<accession>A0ABX0TR09</accession>
<feature type="domain" description="PhnB-like" evidence="1">
    <location>
        <begin position="3"/>
        <end position="118"/>
    </location>
</feature>
<dbReference type="Proteomes" id="UP000727456">
    <property type="component" value="Unassembled WGS sequence"/>
</dbReference>